<dbReference type="PROSITE" id="PS50041">
    <property type="entry name" value="C_TYPE_LECTIN_2"/>
    <property type="match status" value="1"/>
</dbReference>
<dbReference type="AlphaFoldDB" id="A0A3S5AE49"/>
<evidence type="ECO:0000313" key="4">
    <source>
        <dbReference type="Proteomes" id="UP000784294"/>
    </source>
</evidence>
<dbReference type="SUPFAM" id="SSF56436">
    <property type="entry name" value="C-type lectin-like"/>
    <property type="match status" value="1"/>
</dbReference>
<dbReference type="Gene3D" id="3.10.100.10">
    <property type="entry name" value="Mannose-Binding Protein A, subunit A"/>
    <property type="match status" value="1"/>
</dbReference>
<feature type="region of interest" description="Disordered" evidence="1">
    <location>
        <begin position="402"/>
        <end position="465"/>
    </location>
</feature>
<organism evidence="3 4">
    <name type="scientific">Protopolystoma xenopodis</name>
    <dbReference type="NCBI Taxonomy" id="117903"/>
    <lineage>
        <taxon>Eukaryota</taxon>
        <taxon>Metazoa</taxon>
        <taxon>Spiralia</taxon>
        <taxon>Lophotrochozoa</taxon>
        <taxon>Platyhelminthes</taxon>
        <taxon>Monogenea</taxon>
        <taxon>Polyopisthocotylea</taxon>
        <taxon>Polystomatidea</taxon>
        <taxon>Polystomatidae</taxon>
        <taxon>Protopolystoma</taxon>
    </lineage>
</organism>
<dbReference type="OrthoDB" id="6281835at2759"/>
<reference evidence="3" key="1">
    <citation type="submission" date="2018-11" db="EMBL/GenBank/DDBJ databases">
        <authorList>
            <consortium name="Pathogen Informatics"/>
        </authorList>
    </citation>
    <scope>NUCLEOTIDE SEQUENCE</scope>
</reference>
<evidence type="ECO:0000259" key="2">
    <source>
        <dbReference type="PROSITE" id="PS50041"/>
    </source>
</evidence>
<feature type="compositionally biased region" description="Basic and acidic residues" evidence="1">
    <location>
        <begin position="403"/>
        <end position="414"/>
    </location>
</feature>
<dbReference type="InterPro" id="IPR016186">
    <property type="entry name" value="C-type_lectin-like/link_sf"/>
</dbReference>
<dbReference type="Proteomes" id="UP000784294">
    <property type="component" value="Unassembled WGS sequence"/>
</dbReference>
<evidence type="ECO:0000256" key="1">
    <source>
        <dbReference type="SAM" id="MobiDB-lite"/>
    </source>
</evidence>
<dbReference type="InterPro" id="IPR001304">
    <property type="entry name" value="C-type_lectin-like"/>
</dbReference>
<comment type="caution">
    <text evidence="3">The sequence shown here is derived from an EMBL/GenBank/DDBJ whole genome shotgun (WGS) entry which is preliminary data.</text>
</comment>
<dbReference type="InterPro" id="IPR016187">
    <property type="entry name" value="CTDL_fold"/>
</dbReference>
<evidence type="ECO:0000313" key="3">
    <source>
        <dbReference type="EMBL" id="VEL34661.1"/>
    </source>
</evidence>
<sequence>MAYVQIPYIPVLTLVPALLLLILCSFWRVDGNTLPINGQLTLRNVTASLGPEFTTTDFPVDNNESTSETDDFSGRIVLTNVNPESGSGWGLNQQEAEKACQKLPTSHIEMPVVLNPLRLLLESLRNQFLPNLQNIDFNTGHLLSIGSTKHIATILNAMKPVPKGSFWTGGKLIKYRVNNRKRDSHEIKLILTWTDGRRASASILGLPQTQIAQLQESREYCLAIDFSEAVWQARDCDDQLAFACLLTRRTDHTATMHAIPMAATPASTRSETYTATISLSPQISTTASSSPSIHTNASGISENSFFNIPTSPGNLPIRSLAAAVDMDDDFIWQEVFEDGRNPGSSITLSIEEDIDEDGFHMHDESEFVRPPYFLSESSNRRFDRVTDQQSDEISQASIWPGETIEHSKEAKAVDSIKSTLSTQTKQPNVSEQPTQGNGLPQRRISNSRGRPRFESMEEEESHFFR</sequence>
<keyword evidence="4" id="KW-1185">Reference proteome</keyword>
<dbReference type="CDD" id="cd00037">
    <property type="entry name" value="CLECT"/>
    <property type="match status" value="1"/>
</dbReference>
<protein>
    <recommendedName>
        <fullName evidence="2">C-type lectin domain-containing protein</fullName>
    </recommendedName>
</protein>
<gene>
    <name evidence="3" type="ORF">PXEA_LOCUS28101</name>
</gene>
<feature type="compositionally biased region" description="Basic and acidic residues" evidence="1">
    <location>
        <begin position="451"/>
        <end position="465"/>
    </location>
</feature>
<accession>A0A3S5AE49</accession>
<feature type="domain" description="C-type lectin" evidence="2">
    <location>
        <begin position="140"/>
        <end position="245"/>
    </location>
</feature>
<feature type="compositionally biased region" description="Polar residues" evidence="1">
    <location>
        <begin position="416"/>
        <end position="448"/>
    </location>
</feature>
<name>A0A3S5AE49_9PLAT</name>
<proteinExistence type="predicted"/>
<dbReference type="EMBL" id="CAAALY010248110">
    <property type="protein sequence ID" value="VEL34661.1"/>
    <property type="molecule type" value="Genomic_DNA"/>
</dbReference>